<dbReference type="SUPFAM" id="SSF53098">
    <property type="entry name" value="Ribonuclease H-like"/>
    <property type="match status" value="1"/>
</dbReference>
<dbReference type="Pfam" id="PF00929">
    <property type="entry name" value="RNase_T"/>
    <property type="match status" value="1"/>
</dbReference>
<sequence>MKKIYIDFEMNMASTRTKKDMIDADIIAIGAIKYDTDTGEIEKFKSLIQPITNLNIFTHIQELTNITQEDISNAPSYEEVMRNFKQWLGELYHIEGIYTFGNLDLMCFNNTDKKSSNKHNHPRFINNIKSLFVDIKDKYIHYGIRCINYVSLKNLLDCANVKFYGEAHDPLYDAYNLFILDKTLENSEETRNILTIKDIIRPPFTIINENLECTFEEYKINLYKNNSDEVHKAISIEVLKTIRIYIESIKHIDIYNIDILRDINRKLEVINNLKDIKVGYFFLLENLYFDMKDLFDDLMLYKVTPIEYKEEIETIMTLFNEELLYEGIDFGYVLEESC</sequence>
<dbReference type="AlphaFoldDB" id="A0A1V1HZ87"/>
<dbReference type="InterPro" id="IPR047201">
    <property type="entry name" value="ERI-1_3'hExo-like"/>
</dbReference>
<evidence type="ECO:0000313" key="6">
    <source>
        <dbReference type="Proteomes" id="UP000245622"/>
    </source>
</evidence>
<reference evidence="5 6" key="1">
    <citation type="submission" date="2014-04" db="EMBL/GenBank/DDBJ databases">
        <authorList>
            <person name="Hornung B.V."/>
        </authorList>
    </citation>
    <scope>NUCLEOTIDE SEQUENCE [LARGE SCALE GENOMIC DNA]</scope>
    <source>
        <strain evidence="5 6">CRIB</strain>
    </source>
</reference>
<dbReference type="GO" id="GO:0000175">
    <property type="term" value="F:3'-5'-RNA exonuclease activity"/>
    <property type="evidence" value="ECO:0007669"/>
    <property type="project" value="InterPro"/>
</dbReference>
<dbReference type="PANTHER" id="PTHR23044">
    <property type="entry name" value="3'-5' EXONUCLEASE ERI1-RELATED"/>
    <property type="match status" value="1"/>
</dbReference>
<keyword evidence="2" id="KW-0378">Hydrolase</keyword>
<evidence type="ECO:0000259" key="4">
    <source>
        <dbReference type="SMART" id="SM00479"/>
    </source>
</evidence>
<keyword evidence="6" id="KW-1185">Reference proteome</keyword>
<proteinExistence type="predicted"/>
<dbReference type="InterPro" id="IPR012337">
    <property type="entry name" value="RNaseH-like_sf"/>
</dbReference>
<dbReference type="PANTHER" id="PTHR23044:SF61">
    <property type="entry name" value="3'-5' EXORIBONUCLEASE 1-RELATED"/>
    <property type="match status" value="1"/>
</dbReference>
<name>A0A1V1HZ87_9FIRM</name>
<organism evidence="5 6">
    <name type="scientific">Romboutsia ilealis</name>
    <dbReference type="NCBI Taxonomy" id="1115758"/>
    <lineage>
        <taxon>Bacteria</taxon>
        <taxon>Bacillati</taxon>
        <taxon>Bacillota</taxon>
        <taxon>Clostridia</taxon>
        <taxon>Peptostreptococcales</taxon>
        <taxon>Peptostreptococcaceae</taxon>
        <taxon>Romboutsia</taxon>
    </lineage>
</organism>
<accession>A0A1V1HZ87</accession>
<dbReference type="InterPro" id="IPR036397">
    <property type="entry name" value="RNaseH_sf"/>
</dbReference>
<evidence type="ECO:0000256" key="2">
    <source>
        <dbReference type="ARBA" id="ARBA00022801"/>
    </source>
</evidence>
<gene>
    <name evidence="5" type="ORF">CRIB_526</name>
</gene>
<evidence type="ECO:0000256" key="1">
    <source>
        <dbReference type="ARBA" id="ARBA00022722"/>
    </source>
</evidence>
<dbReference type="InterPro" id="IPR051274">
    <property type="entry name" value="3-5_Exoribonuclease"/>
</dbReference>
<protein>
    <submittedName>
        <fullName evidence="5">Exonuclease super protein</fullName>
    </submittedName>
</protein>
<dbReference type="GO" id="GO:0003676">
    <property type="term" value="F:nucleic acid binding"/>
    <property type="evidence" value="ECO:0007669"/>
    <property type="project" value="InterPro"/>
</dbReference>
<dbReference type="KEGG" id="ril:CRIB_526"/>
<dbReference type="InterPro" id="IPR013520">
    <property type="entry name" value="Ribonucl_H"/>
</dbReference>
<dbReference type="EMBL" id="LN555523">
    <property type="protein sequence ID" value="CED93281.1"/>
    <property type="molecule type" value="Genomic_DNA"/>
</dbReference>
<dbReference type="CDD" id="cd06133">
    <property type="entry name" value="ERI-1_3'hExo_like"/>
    <property type="match status" value="1"/>
</dbReference>
<dbReference type="Gene3D" id="3.30.420.10">
    <property type="entry name" value="Ribonuclease H-like superfamily/Ribonuclease H"/>
    <property type="match status" value="1"/>
</dbReference>
<keyword evidence="3 5" id="KW-0269">Exonuclease</keyword>
<dbReference type="SMART" id="SM00479">
    <property type="entry name" value="EXOIII"/>
    <property type="match status" value="1"/>
</dbReference>
<evidence type="ECO:0000313" key="5">
    <source>
        <dbReference type="EMBL" id="CED93281.1"/>
    </source>
</evidence>
<keyword evidence="1" id="KW-0540">Nuclease</keyword>
<dbReference type="Proteomes" id="UP000245622">
    <property type="component" value="Chromosome 1"/>
</dbReference>
<feature type="domain" description="Exonuclease" evidence="4">
    <location>
        <begin position="2"/>
        <end position="190"/>
    </location>
</feature>
<evidence type="ECO:0000256" key="3">
    <source>
        <dbReference type="ARBA" id="ARBA00022839"/>
    </source>
</evidence>